<proteinExistence type="predicted"/>
<keyword evidence="2" id="KW-1185">Reference proteome</keyword>
<dbReference type="EMBL" id="CP102382">
    <property type="protein sequence ID" value="UUV21273.1"/>
    <property type="molecule type" value="Genomic_DNA"/>
</dbReference>
<evidence type="ECO:0000313" key="1">
    <source>
        <dbReference type="EMBL" id="UUV21273.1"/>
    </source>
</evidence>
<protein>
    <submittedName>
        <fullName evidence="1">Uncharacterized protein</fullName>
    </submittedName>
</protein>
<accession>A0ABY5NRW8</accession>
<organism evidence="1 2">
    <name type="scientific">Paenimyroides aestuarii</name>
    <dbReference type="NCBI Taxonomy" id="2968490"/>
    <lineage>
        <taxon>Bacteria</taxon>
        <taxon>Pseudomonadati</taxon>
        <taxon>Bacteroidota</taxon>
        <taxon>Flavobacteriia</taxon>
        <taxon>Flavobacteriales</taxon>
        <taxon>Flavobacteriaceae</taxon>
        <taxon>Paenimyroides</taxon>
    </lineage>
</organism>
<name>A0ABY5NRW8_9FLAO</name>
<dbReference type="Proteomes" id="UP001317001">
    <property type="component" value="Chromosome"/>
</dbReference>
<sequence>MNYYIATKPLQYYNCLNIASNKTNNTIIIVNSFYNAIEFSRKVGKANFWDRSVFFNNLKEAYDFLSKSIKKNDLIFVDSDYGLQNFIFQLKVVIKGGVIFVYEEGIGSYRDNLYTLHKNLFARNIMKFFFRKFNHYGSSILCSGIYLYRINYHKEIFPNYRKKRFAFPNNLIENLIDYRYHLSEYSNIQIDNKINKIIIYLSSWKFNKSALKYISKSENTINIIKPHPHMLEIDEEFIENFDILLSPDILFELFIINLFDSKRKIIIYHEGSSSVENLEVLNLNFKKL</sequence>
<gene>
    <name evidence="1" type="ORF">NPX36_13235</name>
</gene>
<evidence type="ECO:0000313" key="2">
    <source>
        <dbReference type="Proteomes" id="UP001317001"/>
    </source>
</evidence>
<dbReference type="RefSeq" id="WP_257499200.1">
    <property type="nucleotide sequence ID" value="NZ_CP102382.1"/>
</dbReference>
<reference evidence="1 2" key="1">
    <citation type="submission" date="2022-08" db="EMBL/GenBank/DDBJ databases">
        <title>Myroides zhujiangensis sp. nov., a novel bacterium isolated from sediment in the Pearl River Estuary.</title>
        <authorList>
            <person name="Cui L."/>
        </authorList>
    </citation>
    <scope>NUCLEOTIDE SEQUENCE [LARGE SCALE GENOMIC DNA]</scope>
    <source>
        <strain evidence="1 2">SCSIO 72103</strain>
    </source>
</reference>